<dbReference type="PROSITE" id="PS00211">
    <property type="entry name" value="ABC_TRANSPORTER_1"/>
    <property type="match status" value="2"/>
</dbReference>
<dbReference type="InterPro" id="IPR003439">
    <property type="entry name" value="ABC_transporter-like_ATP-bd"/>
</dbReference>
<dbReference type="SUPFAM" id="SSF52540">
    <property type="entry name" value="P-loop containing nucleoside triphosphate hydrolases"/>
    <property type="match status" value="2"/>
</dbReference>
<dbReference type="InterPro" id="IPR003593">
    <property type="entry name" value="AAA+_ATPase"/>
</dbReference>
<dbReference type="CDD" id="cd03225">
    <property type="entry name" value="ABC_cobalt_CbiO_domain1"/>
    <property type="match status" value="2"/>
</dbReference>
<dbReference type="RefSeq" id="WP_279582712.1">
    <property type="nucleotide sequence ID" value="NZ_BAAANY010000055.1"/>
</dbReference>
<dbReference type="PANTHER" id="PTHR43553">
    <property type="entry name" value="HEAVY METAL TRANSPORTER"/>
    <property type="match status" value="1"/>
</dbReference>
<dbReference type="Proteomes" id="UP001500618">
    <property type="component" value="Unassembled WGS sequence"/>
</dbReference>
<keyword evidence="4 6" id="KW-0067">ATP-binding</keyword>
<proteinExistence type="inferred from homology"/>
<gene>
    <name evidence="6" type="ORF">GCM10009765_83460</name>
</gene>
<keyword evidence="2" id="KW-0813">Transport</keyword>
<dbReference type="InterPro" id="IPR027417">
    <property type="entry name" value="P-loop_NTPase"/>
</dbReference>
<accession>A0ABP4VHN0</accession>
<evidence type="ECO:0000313" key="7">
    <source>
        <dbReference type="Proteomes" id="UP001500618"/>
    </source>
</evidence>
<evidence type="ECO:0000259" key="5">
    <source>
        <dbReference type="PROSITE" id="PS50893"/>
    </source>
</evidence>
<evidence type="ECO:0000313" key="6">
    <source>
        <dbReference type="EMBL" id="GAA1722787.1"/>
    </source>
</evidence>
<dbReference type="InterPro" id="IPR050095">
    <property type="entry name" value="ECF_ABC_transporter_ATP-bd"/>
</dbReference>
<keyword evidence="3" id="KW-0547">Nucleotide-binding</keyword>
<evidence type="ECO:0000256" key="4">
    <source>
        <dbReference type="ARBA" id="ARBA00022840"/>
    </source>
</evidence>
<dbReference type="InterPro" id="IPR017871">
    <property type="entry name" value="ABC_transporter-like_CS"/>
</dbReference>
<comment type="similarity">
    <text evidence="1">Belongs to the ABC transporter superfamily.</text>
</comment>
<feature type="domain" description="ABC transporter" evidence="5">
    <location>
        <begin position="6"/>
        <end position="240"/>
    </location>
</feature>
<sequence length="471" mass="49796">MPGKDIRLAGWGWRHPGRKAWAVRGVDLSIQPGERVLLLGASGAGKSTLLRGLAGLLDPEVGDEDGVLQIAGEHPRAAAEPVGYLQQDPESQLVMARCGDDVAFGLENLAVPAREIWPRVDAALSTVGFGYPRDWPTAALSGGEQQRLALAGVLAQRPGLLLLDEPTANVDPEGATSVRKAIDAVLDDTGATLVLIEHRVAESLALVDRVVVLSPSGVLADGRPDDVLSTQGDALTAAGVWVPGAPVRARRSPTSDRVSLLSAASVRVDPSIVDDVSVSLRTAEVTAITGPNGAGKTTLARVLGGLVRPSGGHVEGTPELSGTDRRPPWKWRASDLAGRIGAVFQDPEHQFLTGRVCDELLLRTKDVRRADELLARLRLEKLAAANPFTLSGGEQRRLSVATALVAAPALLILDEPTFGQDRNTWTELVEMLDALRAEGVGIAVVTHDTAFTEALADRVLWMSAGHLEPAE</sequence>
<organism evidence="6 7">
    <name type="scientific">Fodinicola feengrottensis</name>
    <dbReference type="NCBI Taxonomy" id="435914"/>
    <lineage>
        <taxon>Bacteria</taxon>
        <taxon>Bacillati</taxon>
        <taxon>Actinomycetota</taxon>
        <taxon>Actinomycetes</taxon>
        <taxon>Mycobacteriales</taxon>
        <taxon>Fodinicola</taxon>
    </lineage>
</organism>
<dbReference type="PANTHER" id="PTHR43553:SF24">
    <property type="entry name" value="ENERGY-COUPLING FACTOR TRANSPORTER ATP-BINDING PROTEIN ECFA1"/>
    <property type="match status" value="1"/>
</dbReference>
<dbReference type="GO" id="GO:0005524">
    <property type="term" value="F:ATP binding"/>
    <property type="evidence" value="ECO:0007669"/>
    <property type="project" value="UniProtKB-KW"/>
</dbReference>
<evidence type="ECO:0000256" key="3">
    <source>
        <dbReference type="ARBA" id="ARBA00022741"/>
    </source>
</evidence>
<comment type="caution">
    <text evidence="6">The sequence shown here is derived from an EMBL/GenBank/DDBJ whole genome shotgun (WGS) entry which is preliminary data.</text>
</comment>
<dbReference type="SMART" id="SM00382">
    <property type="entry name" value="AAA"/>
    <property type="match status" value="2"/>
</dbReference>
<evidence type="ECO:0000256" key="1">
    <source>
        <dbReference type="ARBA" id="ARBA00005417"/>
    </source>
</evidence>
<dbReference type="PROSITE" id="PS50893">
    <property type="entry name" value="ABC_TRANSPORTER_2"/>
    <property type="match status" value="2"/>
</dbReference>
<name>A0ABP4VHN0_9ACTN</name>
<keyword evidence="7" id="KW-1185">Reference proteome</keyword>
<protein>
    <submittedName>
        <fullName evidence="6">ATP-binding cassette domain-containing protein</fullName>
    </submittedName>
</protein>
<dbReference type="Gene3D" id="3.40.50.300">
    <property type="entry name" value="P-loop containing nucleotide triphosphate hydrolases"/>
    <property type="match status" value="2"/>
</dbReference>
<dbReference type="EMBL" id="BAAANY010000055">
    <property type="protein sequence ID" value="GAA1722787.1"/>
    <property type="molecule type" value="Genomic_DNA"/>
</dbReference>
<feature type="domain" description="ABC transporter" evidence="5">
    <location>
        <begin position="258"/>
        <end position="470"/>
    </location>
</feature>
<reference evidence="7" key="1">
    <citation type="journal article" date="2019" name="Int. J. Syst. Evol. Microbiol.">
        <title>The Global Catalogue of Microorganisms (GCM) 10K type strain sequencing project: providing services to taxonomists for standard genome sequencing and annotation.</title>
        <authorList>
            <consortium name="The Broad Institute Genomics Platform"/>
            <consortium name="The Broad Institute Genome Sequencing Center for Infectious Disease"/>
            <person name="Wu L."/>
            <person name="Ma J."/>
        </authorList>
    </citation>
    <scope>NUCLEOTIDE SEQUENCE [LARGE SCALE GENOMIC DNA]</scope>
    <source>
        <strain evidence="7">JCM 14718</strain>
    </source>
</reference>
<dbReference type="Pfam" id="PF00005">
    <property type="entry name" value="ABC_tran"/>
    <property type="match status" value="2"/>
</dbReference>
<evidence type="ECO:0000256" key="2">
    <source>
        <dbReference type="ARBA" id="ARBA00022448"/>
    </source>
</evidence>
<dbReference type="InterPro" id="IPR015856">
    <property type="entry name" value="ABC_transpr_CbiO/EcfA_su"/>
</dbReference>